<dbReference type="Proteomes" id="UP000694255">
    <property type="component" value="Unassembled WGS sequence"/>
</dbReference>
<dbReference type="EMBL" id="JAGSYN010000199">
    <property type="protein sequence ID" value="KAG7661758.1"/>
    <property type="molecule type" value="Genomic_DNA"/>
</dbReference>
<dbReference type="RefSeq" id="XP_049261991.1">
    <property type="nucleotide sequence ID" value="XM_049408694.1"/>
</dbReference>
<accession>A0A8J5UF57</accession>
<sequence>MNTIINLIDDPSARSAFILLENQSILSNVETIVRSSKGNHLKLRRSFNSALSNAISTTMNFNNDLRTNKKSNGSENKDTICYIHKGEYLVRKYKKKFSVGKWGQVNRNYNVESNPVEDSPQNVRKRVRYDADNDKQLKRGKQGTSKDAVEDTHTMVRNAETREESMNELQNETPNEESMDNMDMDDKSEDSVEYSIPEEQHQNQKYNLNPRRGQFKQLSFHDDQFASASTTLERSRQVSKHYHDIKNELAVPLNGGDYVLTWDKPIKNVIGAKSYKLKECWVHTESSLQVISFIDYLHYMVSRLREDLLDKYYRSITDVAVELIPRASSYSNFTSDKLTRNL</sequence>
<comment type="caution">
    <text evidence="2">The sequence shown here is derived from an EMBL/GenBank/DDBJ whole genome shotgun (WGS) entry which is preliminary data.</text>
</comment>
<gene>
    <name evidence="2" type="ORF">J8A68_004706</name>
</gene>
<organism evidence="2 3">
    <name type="scientific">[Candida] subhashii</name>
    <dbReference type="NCBI Taxonomy" id="561895"/>
    <lineage>
        <taxon>Eukaryota</taxon>
        <taxon>Fungi</taxon>
        <taxon>Dikarya</taxon>
        <taxon>Ascomycota</taxon>
        <taxon>Saccharomycotina</taxon>
        <taxon>Pichiomycetes</taxon>
        <taxon>Debaryomycetaceae</taxon>
        <taxon>Spathaspora</taxon>
    </lineage>
</organism>
<dbReference type="AlphaFoldDB" id="A0A8J5UF57"/>
<reference evidence="2 3" key="1">
    <citation type="journal article" date="2021" name="DNA Res.">
        <title>Genome analysis of Candida subhashii reveals its hybrid nature and dual mitochondrial genome conformations.</title>
        <authorList>
            <person name="Mixao V."/>
            <person name="Hegedusova E."/>
            <person name="Saus E."/>
            <person name="Pryszcz L.P."/>
            <person name="Cillingova A."/>
            <person name="Nosek J."/>
            <person name="Gabaldon T."/>
        </authorList>
    </citation>
    <scope>NUCLEOTIDE SEQUENCE [LARGE SCALE GENOMIC DNA]</scope>
    <source>
        <strain evidence="2 3">CBS 10753</strain>
    </source>
</reference>
<evidence type="ECO:0000313" key="2">
    <source>
        <dbReference type="EMBL" id="KAG7661758.1"/>
    </source>
</evidence>
<keyword evidence="3" id="KW-1185">Reference proteome</keyword>
<name>A0A8J5UF57_9ASCO</name>
<feature type="compositionally biased region" description="Basic and acidic residues" evidence="1">
    <location>
        <begin position="128"/>
        <end position="137"/>
    </location>
</feature>
<feature type="compositionally biased region" description="Acidic residues" evidence="1">
    <location>
        <begin position="174"/>
        <end position="192"/>
    </location>
</feature>
<feature type="region of interest" description="Disordered" evidence="1">
    <location>
        <begin position="110"/>
        <end position="202"/>
    </location>
</feature>
<dbReference type="GeneID" id="73471506"/>
<protein>
    <submittedName>
        <fullName evidence="2">Uncharacterized protein</fullName>
    </submittedName>
</protein>
<proteinExistence type="predicted"/>
<evidence type="ECO:0000313" key="3">
    <source>
        <dbReference type="Proteomes" id="UP000694255"/>
    </source>
</evidence>
<feature type="compositionally biased region" description="Basic and acidic residues" evidence="1">
    <location>
        <begin position="147"/>
        <end position="165"/>
    </location>
</feature>
<dbReference type="OrthoDB" id="5425374at2759"/>
<evidence type="ECO:0000256" key="1">
    <source>
        <dbReference type="SAM" id="MobiDB-lite"/>
    </source>
</evidence>